<accession>A0A0C2WW20</accession>
<organism evidence="1 2">
    <name type="scientific">Serendipita vermifera MAFF 305830</name>
    <dbReference type="NCBI Taxonomy" id="933852"/>
    <lineage>
        <taxon>Eukaryota</taxon>
        <taxon>Fungi</taxon>
        <taxon>Dikarya</taxon>
        <taxon>Basidiomycota</taxon>
        <taxon>Agaricomycotina</taxon>
        <taxon>Agaricomycetes</taxon>
        <taxon>Sebacinales</taxon>
        <taxon>Serendipitaceae</taxon>
        <taxon>Serendipita</taxon>
    </lineage>
</organism>
<proteinExistence type="predicted"/>
<evidence type="ECO:0000313" key="1">
    <source>
        <dbReference type="EMBL" id="KIM30363.1"/>
    </source>
</evidence>
<sequence>MLKKNKVDFPGSRDFFWGCHNSCTSKITTENEVGSALACKLAPIASKLGTYIEQ</sequence>
<dbReference type="AlphaFoldDB" id="A0A0C2WW20"/>
<reference evidence="2" key="2">
    <citation type="submission" date="2015-01" db="EMBL/GenBank/DDBJ databases">
        <title>Evolutionary Origins and Diversification of the Mycorrhizal Mutualists.</title>
        <authorList>
            <consortium name="DOE Joint Genome Institute"/>
            <consortium name="Mycorrhizal Genomics Consortium"/>
            <person name="Kohler A."/>
            <person name="Kuo A."/>
            <person name="Nagy L.G."/>
            <person name="Floudas D."/>
            <person name="Copeland A."/>
            <person name="Barry K.W."/>
            <person name="Cichocki N."/>
            <person name="Veneault-Fourrey C."/>
            <person name="LaButti K."/>
            <person name="Lindquist E.A."/>
            <person name="Lipzen A."/>
            <person name="Lundell T."/>
            <person name="Morin E."/>
            <person name="Murat C."/>
            <person name="Riley R."/>
            <person name="Ohm R."/>
            <person name="Sun H."/>
            <person name="Tunlid A."/>
            <person name="Henrissat B."/>
            <person name="Grigoriev I.V."/>
            <person name="Hibbett D.S."/>
            <person name="Martin F."/>
        </authorList>
    </citation>
    <scope>NUCLEOTIDE SEQUENCE [LARGE SCALE GENOMIC DNA]</scope>
    <source>
        <strain evidence="2">MAFF 305830</strain>
    </source>
</reference>
<protein>
    <submittedName>
        <fullName evidence="1">Uncharacterized protein</fullName>
    </submittedName>
</protein>
<dbReference type="HOGENOM" id="CLU_3051899_0_0_1"/>
<keyword evidence="2" id="KW-1185">Reference proteome</keyword>
<evidence type="ECO:0000313" key="2">
    <source>
        <dbReference type="Proteomes" id="UP000054097"/>
    </source>
</evidence>
<reference evidence="1 2" key="1">
    <citation type="submission" date="2014-04" db="EMBL/GenBank/DDBJ databases">
        <authorList>
            <consortium name="DOE Joint Genome Institute"/>
            <person name="Kuo A."/>
            <person name="Zuccaro A."/>
            <person name="Kohler A."/>
            <person name="Nagy L.G."/>
            <person name="Floudas D."/>
            <person name="Copeland A."/>
            <person name="Barry K.W."/>
            <person name="Cichocki N."/>
            <person name="Veneault-Fourrey C."/>
            <person name="LaButti K."/>
            <person name="Lindquist E.A."/>
            <person name="Lipzen A."/>
            <person name="Lundell T."/>
            <person name="Morin E."/>
            <person name="Murat C."/>
            <person name="Sun H."/>
            <person name="Tunlid A."/>
            <person name="Henrissat B."/>
            <person name="Grigoriev I.V."/>
            <person name="Hibbett D.S."/>
            <person name="Martin F."/>
            <person name="Nordberg H.P."/>
            <person name="Cantor M.N."/>
            <person name="Hua S.X."/>
        </authorList>
    </citation>
    <scope>NUCLEOTIDE SEQUENCE [LARGE SCALE GENOMIC DNA]</scope>
    <source>
        <strain evidence="1 2">MAFF 305830</strain>
    </source>
</reference>
<name>A0A0C2WW20_SERVB</name>
<gene>
    <name evidence="1" type="ORF">M408DRAFT_328362</name>
</gene>
<dbReference type="EMBL" id="KN824285">
    <property type="protein sequence ID" value="KIM30363.1"/>
    <property type="molecule type" value="Genomic_DNA"/>
</dbReference>
<dbReference type="Proteomes" id="UP000054097">
    <property type="component" value="Unassembled WGS sequence"/>
</dbReference>